<evidence type="ECO:0000313" key="2">
    <source>
        <dbReference type="Proteomes" id="UP001470230"/>
    </source>
</evidence>
<dbReference type="EMBL" id="JAPFFF010000011">
    <property type="protein sequence ID" value="KAK8878631.1"/>
    <property type="molecule type" value="Genomic_DNA"/>
</dbReference>
<gene>
    <name evidence="1" type="ORF">M9Y10_005411</name>
</gene>
<name>A0ABR2JLI7_9EUKA</name>
<accession>A0ABR2JLI7</accession>
<comment type="caution">
    <text evidence="1">The sequence shown here is derived from an EMBL/GenBank/DDBJ whole genome shotgun (WGS) entry which is preliminary data.</text>
</comment>
<dbReference type="Proteomes" id="UP001470230">
    <property type="component" value="Unassembled WGS sequence"/>
</dbReference>
<dbReference type="InterPro" id="IPR036885">
    <property type="entry name" value="SWIB_MDM2_dom_sf"/>
</dbReference>
<organism evidence="1 2">
    <name type="scientific">Tritrichomonas musculus</name>
    <dbReference type="NCBI Taxonomy" id="1915356"/>
    <lineage>
        <taxon>Eukaryota</taxon>
        <taxon>Metamonada</taxon>
        <taxon>Parabasalia</taxon>
        <taxon>Tritrichomonadida</taxon>
        <taxon>Tritrichomonadidae</taxon>
        <taxon>Tritrichomonas</taxon>
    </lineage>
</organism>
<reference evidence="1 2" key="1">
    <citation type="submission" date="2024-04" db="EMBL/GenBank/DDBJ databases">
        <title>Tritrichomonas musculus Genome.</title>
        <authorList>
            <person name="Alves-Ferreira E."/>
            <person name="Grigg M."/>
            <person name="Lorenzi H."/>
            <person name="Galac M."/>
        </authorList>
    </citation>
    <scope>NUCLEOTIDE SEQUENCE [LARGE SCALE GENOMIC DNA]</scope>
    <source>
        <strain evidence="1 2">EAF2021</strain>
    </source>
</reference>
<dbReference type="SUPFAM" id="SSF47592">
    <property type="entry name" value="SWIB/MDM2 domain"/>
    <property type="match status" value="1"/>
</dbReference>
<sequence>MNVFAATSIPLQLKNPNCQEEFNESSEQAQKLAYDIKLLNFMRNRQNLEMNSISHTQKLDVPPLNVLISAKAERFMDKAFRFFLTTYEPHKSNILSSYFDKIVVDVGVQHFEWTRNVDSLEIDGLEFILENPSFPLSVSYALYPDFPVPYYIVPDDLRPITKSNVDCLAKIIKSISQYASKEQLIEEGNLICDDALRSTFSMEKIPFSNLPLVLSSHLLPLQPIKANFYLDKNRPIYNINVQLPNFSNLPQNEQPLLNSEIINSLNKFAQEKENIDLLAAIERNPFEAIEAEIAGHATYCELSDEANDNGPVVSIDQMNPSRRSTVFYWQPWVSDYAPRFLEENKMVQSRYPAKKDNRRSKK</sequence>
<proteinExistence type="predicted"/>
<keyword evidence="2" id="KW-1185">Reference proteome</keyword>
<protein>
    <submittedName>
        <fullName evidence="1">Uncharacterized protein</fullName>
    </submittedName>
</protein>
<evidence type="ECO:0000313" key="1">
    <source>
        <dbReference type="EMBL" id="KAK8878631.1"/>
    </source>
</evidence>
<dbReference type="Gene3D" id="1.10.245.10">
    <property type="entry name" value="SWIB/MDM2 domain"/>
    <property type="match status" value="1"/>
</dbReference>